<evidence type="ECO:0008006" key="4">
    <source>
        <dbReference type="Google" id="ProtNLM"/>
    </source>
</evidence>
<evidence type="ECO:0000256" key="1">
    <source>
        <dbReference type="SAM" id="Phobius"/>
    </source>
</evidence>
<feature type="transmembrane region" description="Helical" evidence="1">
    <location>
        <begin position="21"/>
        <end position="40"/>
    </location>
</feature>
<dbReference type="EMBL" id="LT629732">
    <property type="protein sequence ID" value="SDR87902.1"/>
    <property type="molecule type" value="Genomic_DNA"/>
</dbReference>
<dbReference type="RefSeq" id="WP_092650773.1">
    <property type="nucleotide sequence ID" value="NZ_LT629732.1"/>
</dbReference>
<organism evidence="2 3">
    <name type="scientific">Actinopolymorpha singaporensis</name>
    <dbReference type="NCBI Taxonomy" id="117157"/>
    <lineage>
        <taxon>Bacteria</taxon>
        <taxon>Bacillati</taxon>
        <taxon>Actinomycetota</taxon>
        <taxon>Actinomycetes</taxon>
        <taxon>Propionibacteriales</taxon>
        <taxon>Actinopolymorphaceae</taxon>
        <taxon>Actinopolymorpha</taxon>
    </lineage>
</organism>
<feature type="transmembrane region" description="Helical" evidence="1">
    <location>
        <begin position="204"/>
        <end position="225"/>
    </location>
</feature>
<proteinExistence type="predicted"/>
<keyword evidence="1" id="KW-1133">Transmembrane helix</keyword>
<name>A0A1H1MMQ2_9ACTN</name>
<accession>A0A1H1MMQ2</accession>
<sequence>MSVTATATSTTSTTTCRPRQLLHQLTAVSVVGGPLCFWLGGLLSPPAMHTDGAQTITANAAANPATNTAHLIAFFAASFLLPVSVVGLARLSWARAPWLSTLGGFTGVVGWIPLAALTALDASAVAMAQMPGSPSYGKLYDAFAYGPLMNAFLIVYIIGHLAAYVLLGIALRRARVLPAWAAWAMVASSPLTMAMFILPGNPVTVGAIAIGLLVAGSVPAARAMARAGTAPSDREQGGAC</sequence>
<keyword evidence="1" id="KW-0812">Transmembrane</keyword>
<feature type="transmembrane region" description="Helical" evidence="1">
    <location>
        <begin position="105"/>
        <end position="128"/>
    </location>
</feature>
<evidence type="ECO:0000313" key="2">
    <source>
        <dbReference type="EMBL" id="SDR87902.1"/>
    </source>
</evidence>
<feature type="transmembrane region" description="Helical" evidence="1">
    <location>
        <begin position="148"/>
        <end position="167"/>
    </location>
</feature>
<dbReference type="AlphaFoldDB" id="A0A1H1MMQ2"/>
<feature type="transmembrane region" description="Helical" evidence="1">
    <location>
        <begin position="179"/>
        <end position="198"/>
    </location>
</feature>
<reference evidence="2 3" key="1">
    <citation type="submission" date="2016-10" db="EMBL/GenBank/DDBJ databases">
        <authorList>
            <person name="de Groot N.N."/>
        </authorList>
    </citation>
    <scope>NUCLEOTIDE SEQUENCE [LARGE SCALE GENOMIC DNA]</scope>
    <source>
        <strain evidence="2 3">DSM 22024</strain>
    </source>
</reference>
<feature type="transmembrane region" description="Helical" evidence="1">
    <location>
        <begin position="71"/>
        <end position="93"/>
    </location>
</feature>
<evidence type="ECO:0000313" key="3">
    <source>
        <dbReference type="Proteomes" id="UP000198983"/>
    </source>
</evidence>
<keyword evidence="1" id="KW-0472">Membrane</keyword>
<dbReference type="OrthoDB" id="4965767at2"/>
<keyword evidence="3" id="KW-1185">Reference proteome</keyword>
<gene>
    <name evidence="2" type="ORF">SAMN04489717_0886</name>
</gene>
<dbReference type="Proteomes" id="UP000198983">
    <property type="component" value="Chromosome I"/>
</dbReference>
<protein>
    <recommendedName>
        <fullName evidence="4">DUF4386 family protein</fullName>
    </recommendedName>
</protein>